<feature type="region of interest" description="Disordered" evidence="10">
    <location>
        <begin position="76"/>
        <end position="112"/>
    </location>
</feature>
<dbReference type="GO" id="GO:0015031">
    <property type="term" value="P:protein transport"/>
    <property type="evidence" value="ECO:0007669"/>
    <property type="project" value="UniProtKB-KW"/>
</dbReference>
<evidence type="ECO:0000256" key="3">
    <source>
        <dbReference type="ARBA" id="ARBA00022448"/>
    </source>
</evidence>
<keyword evidence="3" id="KW-0813">Transport</keyword>
<evidence type="ECO:0000256" key="7">
    <source>
        <dbReference type="ARBA" id="ARBA00022927"/>
    </source>
</evidence>
<accession>A0A084U9K6</accession>
<comment type="caution">
    <text evidence="13">The sequence shown here is derived from an EMBL/GenBank/DDBJ whole genome shotgun (WGS) entry which is preliminary data.</text>
</comment>
<dbReference type="SUPFAM" id="SSF74653">
    <property type="entry name" value="TolA/TonB C-terminal domain"/>
    <property type="match status" value="1"/>
</dbReference>
<protein>
    <submittedName>
        <fullName evidence="13">TonB family protein</fullName>
    </submittedName>
</protein>
<dbReference type="NCBIfam" id="TIGR01352">
    <property type="entry name" value="tonB_Cterm"/>
    <property type="match status" value="1"/>
</dbReference>
<evidence type="ECO:0000313" key="14">
    <source>
        <dbReference type="Proteomes" id="UP000053675"/>
    </source>
</evidence>
<dbReference type="Pfam" id="PF03544">
    <property type="entry name" value="TonB_C"/>
    <property type="match status" value="1"/>
</dbReference>
<dbReference type="AlphaFoldDB" id="A0A084U9K6"/>
<feature type="chain" id="PRO_5001783083" evidence="11">
    <location>
        <begin position="24"/>
        <end position="305"/>
    </location>
</feature>
<keyword evidence="4" id="KW-1003">Cell membrane</keyword>
<name>A0A084U9K6_9HYPH</name>
<feature type="compositionally biased region" description="Basic residues" evidence="10">
    <location>
        <begin position="219"/>
        <end position="231"/>
    </location>
</feature>
<dbReference type="Gene3D" id="3.30.1150.10">
    <property type="match status" value="1"/>
</dbReference>
<evidence type="ECO:0000256" key="5">
    <source>
        <dbReference type="ARBA" id="ARBA00022519"/>
    </source>
</evidence>
<feature type="compositionally biased region" description="Low complexity" evidence="10">
    <location>
        <begin position="206"/>
        <end position="215"/>
    </location>
</feature>
<feature type="compositionally biased region" description="Low complexity" evidence="10">
    <location>
        <begin position="76"/>
        <end position="93"/>
    </location>
</feature>
<dbReference type="InterPro" id="IPR051045">
    <property type="entry name" value="TonB-dependent_transducer"/>
</dbReference>
<dbReference type="eggNOG" id="COG0810">
    <property type="taxonomic scope" value="Bacteria"/>
</dbReference>
<keyword evidence="9" id="KW-0472">Membrane</keyword>
<dbReference type="OrthoDB" id="8481221at2"/>
<gene>
    <name evidence="13" type="ORF">EL18_00659</name>
</gene>
<dbReference type="PANTHER" id="PTHR33446:SF2">
    <property type="entry name" value="PROTEIN TONB"/>
    <property type="match status" value="1"/>
</dbReference>
<sequence>MRKFLPRSTGFFIATAFSLAAHAAFLHWLSDLVPQPGDEGSNTPARLEIVVEDESSGAGKALQPIEAETLEAQAPAADPVAPVAPQAPLEPQQDQSATALAPAGPRAQAPVEAPETIDPVPADETFVLLPSENIPIPTARPAPPEPAPARNVNRAEPAAKRSVAKPAPAAKKAQPPRKRKTAVRNSSPGKTASSKARSEAKKPAARKASPAAKASYSHKLLRHVERRKRYPRQAASQRISGATRLSITINRSGGLVAARVSGSSGHRILDDAALSTARRAAPYPRPPEGVGGSTISFSVTLRYKR</sequence>
<dbReference type="GO" id="GO:0098797">
    <property type="term" value="C:plasma membrane protein complex"/>
    <property type="evidence" value="ECO:0007669"/>
    <property type="project" value="TreeGrafter"/>
</dbReference>
<evidence type="ECO:0000256" key="10">
    <source>
        <dbReference type="SAM" id="MobiDB-lite"/>
    </source>
</evidence>
<evidence type="ECO:0000256" key="4">
    <source>
        <dbReference type="ARBA" id="ARBA00022475"/>
    </source>
</evidence>
<keyword evidence="6" id="KW-0812">Transmembrane</keyword>
<evidence type="ECO:0000256" key="11">
    <source>
        <dbReference type="SAM" id="SignalP"/>
    </source>
</evidence>
<feature type="signal peptide" evidence="11">
    <location>
        <begin position="1"/>
        <end position="23"/>
    </location>
</feature>
<evidence type="ECO:0000256" key="9">
    <source>
        <dbReference type="ARBA" id="ARBA00023136"/>
    </source>
</evidence>
<dbReference type="Proteomes" id="UP000053675">
    <property type="component" value="Unassembled WGS sequence"/>
</dbReference>
<keyword evidence="11" id="KW-0732">Signal</keyword>
<keyword evidence="8" id="KW-1133">Transmembrane helix</keyword>
<feature type="compositionally biased region" description="Low complexity" evidence="10">
    <location>
        <begin position="148"/>
        <end position="173"/>
    </location>
</feature>
<dbReference type="InterPro" id="IPR006260">
    <property type="entry name" value="TonB/TolA_C"/>
</dbReference>
<dbReference type="EMBL" id="JMQM01000001">
    <property type="protein sequence ID" value="KFB09642.1"/>
    <property type="molecule type" value="Genomic_DNA"/>
</dbReference>
<keyword evidence="5" id="KW-0997">Cell inner membrane</keyword>
<dbReference type="InterPro" id="IPR037682">
    <property type="entry name" value="TonB_C"/>
</dbReference>
<evidence type="ECO:0000313" key="13">
    <source>
        <dbReference type="EMBL" id="KFB09642.1"/>
    </source>
</evidence>
<comment type="subcellular location">
    <subcellularLocation>
        <location evidence="1">Cell inner membrane</location>
        <topology evidence="1">Single-pass membrane protein</topology>
        <orientation evidence="1">Periplasmic side</orientation>
    </subcellularLocation>
</comment>
<feature type="domain" description="TonB C-terminal" evidence="12">
    <location>
        <begin position="215"/>
        <end position="305"/>
    </location>
</feature>
<feature type="compositionally biased region" description="Pro residues" evidence="10">
    <location>
        <begin position="138"/>
        <end position="147"/>
    </location>
</feature>
<evidence type="ECO:0000256" key="2">
    <source>
        <dbReference type="ARBA" id="ARBA00006555"/>
    </source>
</evidence>
<dbReference type="PROSITE" id="PS52015">
    <property type="entry name" value="TONB_CTD"/>
    <property type="match status" value="1"/>
</dbReference>
<dbReference type="GO" id="GO:0055085">
    <property type="term" value="P:transmembrane transport"/>
    <property type="evidence" value="ECO:0007669"/>
    <property type="project" value="InterPro"/>
</dbReference>
<comment type="similarity">
    <text evidence="2">Belongs to the TonB family.</text>
</comment>
<dbReference type="RefSeq" id="WP_036479718.1">
    <property type="nucleotide sequence ID" value="NZ_JMQM01000001.1"/>
</dbReference>
<keyword evidence="14" id="KW-1185">Reference proteome</keyword>
<evidence type="ECO:0000256" key="1">
    <source>
        <dbReference type="ARBA" id="ARBA00004383"/>
    </source>
</evidence>
<dbReference type="PANTHER" id="PTHR33446">
    <property type="entry name" value="PROTEIN TONB-RELATED"/>
    <property type="match status" value="1"/>
</dbReference>
<organism evidence="13 14">
    <name type="scientific">Nitratireductor basaltis</name>
    <dbReference type="NCBI Taxonomy" id="472175"/>
    <lineage>
        <taxon>Bacteria</taxon>
        <taxon>Pseudomonadati</taxon>
        <taxon>Pseudomonadota</taxon>
        <taxon>Alphaproteobacteria</taxon>
        <taxon>Hyphomicrobiales</taxon>
        <taxon>Phyllobacteriaceae</taxon>
        <taxon>Nitratireductor</taxon>
    </lineage>
</organism>
<evidence type="ECO:0000259" key="12">
    <source>
        <dbReference type="PROSITE" id="PS52015"/>
    </source>
</evidence>
<dbReference type="GO" id="GO:0031992">
    <property type="term" value="F:energy transducer activity"/>
    <property type="evidence" value="ECO:0007669"/>
    <property type="project" value="TreeGrafter"/>
</dbReference>
<feature type="region of interest" description="Disordered" evidence="10">
    <location>
        <begin position="134"/>
        <end position="237"/>
    </location>
</feature>
<dbReference type="STRING" id="472175.EL18_00659"/>
<reference evidence="13 14" key="1">
    <citation type="submission" date="2014-05" db="EMBL/GenBank/DDBJ databases">
        <title>Draft Genome Sequence of Nitratireductor basaltis Strain UMTGB225, A Marine Bacterium Isolated from Green Barrel Tunicate.</title>
        <authorList>
            <person name="Gan H.Y."/>
        </authorList>
    </citation>
    <scope>NUCLEOTIDE SEQUENCE [LARGE SCALE GENOMIC DNA]</scope>
    <source>
        <strain evidence="13 14">UMTGB225</strain>
    </source>
</reference>
<keyword evidence="7" id="KW-0653">Protein transport</keyword>
<dbReference type="PATRIC" id="fig|472175.3.peg.674"/>
<evidence type="ECO:0000256" key="6">
    <source>
        <dbReference type="ARBA" id="ARBA00022692"/>
    </source>
</evidence>
<evidence type="ECO:0000256" key="8">
    <source>
        <dbReference type="ARBA" id="ARBA00022989"/>
    </source>
</evidence>
<proteinExistence type="inferred from homology"/>